<dbReference type="Gene3D" id="3.40.50.1820">
    <property type="entry name" value="alpha/beta hydrolase"/>
    <property type="match status" value="1"/>
</dbReference>
<evidence type="ECO:0000259" key="3">
    <source>
        <dbReference type="Pfam" id="PF02230"/>
    </source>
</evidence>
<evidence type="ECO:0000313" key="4">
    <source>
        <dbReference type="EMBL" id="SDO92013.1"/>
    </source>
</evidence>
<gene>
    <name evidence="4" type="ORF">SAMN05216193_11839</name>
</gene>
<dbReference type="RefSeq" id="WP_084313316.1">
    <property type="nucleotide sequence ID" value="NZ_FNIJ01000018.1"/>
</dbReference>
<sequence length="222" mass="24480">MALPNPHFEPPVRVFGAAPRDARLAVILVHGRGQSAELMQQLVVERFGRADLAWFAPTADSGSWYPERFIAPLDANEPRLSQALERLERLSAELVEQGFPYSSQVLMGFSQGGCLCCEFAWRSANRYRALVSFTGGLIGPPGLPRDAVRPALRDLPVLLSSWDDDPHVPPESVQESAALLRAAGAEVHLHIEPAFEHGIRDIEIGYARSLLDAEPLHQETRT</sequence>
<evidence type="ECO:0000256" key="1">
    <source>
        <dbReference type="ARBA" id="ARBA00006499"/>
    </source>
</evidence>
<dbReference type="InterPro" id="IPR050565">
    <property type="entry name" value="LYPA1-2/EST-like"/>
</dbReference>
<name>A0A1H0NH61_9PSED</name>
<evidence type="ECO:0000313" key="5">
    <source>
        <dbReference type="Proteomes" id="UP000242957"/>
    </source>
</evidence>
<dbReference type="PANTHER" id="PTHR10655:SF17">
    <property type="entry name" value="LYSOPHOSPHOLIPASE-LIKE PROTEIN 1"/>
    <property type="match status" value="1"/>
</dbReference>
<dbReference type="STRING" id="198616.SAMN05216193_11839"/>
<organism evidence="4 5">
    <name type="scientific">Pseudomonas jinjuensis</name>
    <dbReference type="NCBI Taxonomy" id="198616"/>
    <lineage>
        <taxon>Bacteria</taxon>
        <taxon>Pseudomonadati</taxon>
        <taxon>Pseudomonadota</taxon>
        <taxon>Gammaproteobacteria</taxon>
        <taxon>Pseudomonadales</taxon>
        <taxon>Pseudomonadaceae</taxon>
        <taxon>Pseudomonas</taxon>
    </lineage>
</organism>
<protein>
    <submittedName>
        <fullName evidence="4">Phospholipase/carboxylesterase</fullName>
    </submittedName>
</protein>
<dbReference type="SUPFAM" id="SSF53474">
    <property type="entry name" value="alpha/beta-Hydrolases"/>
    <property type="match status" value="1"/>
</dbReference>
<dbReference type="Pfam" id="PF02230">
    <property type="entry name" value="Abhydrolase_2"/>
    <property type="match status" value="1"/>
</dbReference>
<evidence type="ECO:0000256" key="2">
    <source>
        <dbReference type="ARBA" id="ARBA00022801"/>
    </source>
</evidence>
<dbReference type="OrthoDB" id="9801763at2"/>
<dbReference type="InterPro" id="IPR003140">
    <property type="entry name" value="PLipase/COase/thioEstase"/>
</dbReference>
<keyword evidence="5" id="KW-1185">Reference proteome</keyword>
<accession>A0A1H0NH61</accession>
<comment type="similarity">
    <text evidence="1">Belongs to the AB hydrolase superfamily. AB hydrolase 2 family.</text>
</comment>
<dbReference type="Proteomes" id="UP000242957">
    <property type="component" value="Unassembled WGS sequence"/>
</dbReference>
<reference evidence="5" key="1">
    <citation type="submission" date="2016-10" db="EMBL/GenBank/DDBJ databases">
        <authorList>
            <person name="Varghese N."/>
            <person name="Submissions S."/>
        </authorList>
    </citation>
    <scope>NUCLEOTIDE SEQUENCE [LARGE SCALE GENOMIC DNA]</scope>
    <source>
        <strain evidence="5">JCM 21621</strain>
    </source>
</reference>
<dbReference type="EMBL" id="FNIJ01000018">
    <property type="protein sequence ID" value="SDO92013.1"/>
    <property type="molecule type" value="Genomic_DNA"/>
</dbReference>
<dbReference type="GO" id="GO:0016787">
    <property type="term" value="F:hydrolase activity"/>
    <property type="evidence" value="ECO:0007669"/>
    <property type="project" value="UniProtKB-KW"/>
</dbReference>
<dbReference type="InterPro" id="IPR029058">
    <property type="entry name" value="AB_hydrolase_fold"/>
</dbReference>
<feature type="domain" description="Phospholipase/carboxylesterase/thioesterase" evidence="3">
    <location>
        <begin position="22"/>
        <end position="204"/>
    </location>
</feature>
<proteinExistence type="inferred from homology"/>
<dbReference type="AlphaFoldDB" id="A0A1H0NH61"/>
<dbReference type="PANTHER" id="PTHR10655">
    <property type="entry name" value="LYSOPHOSPHOLIPASE-RELATED"/>
    <property type="match status" value="1"/>
</dbReference>
<keyword evidence="2" id="KW-0378">Hydrolase</keyword>